<dbReference type="AlphaFoldDB" id="A0A9D3LKL8"/>
<evidence type="ECO:0008006" key="3">
    <source>
        <dbReference type="Google" id="ProtNLM"/>
    </source>
</evidence>
<dbReference type="Gene3D" id="2.60.120.40">
    <property type="match status" value="1"/>
</dbReference>
<name>A0A9D3LKL8_ANGAN</name>
<sequence>MLKSEHKVKNFAFLRAKSGSLKNETMDWTAGAVGSGFTYNKHQHALQPQRSGSYLLYLDLALRCTANELRNCSSVTVTVTVQGTGSVLECRATGAGAGVSTGTRQGLPVKCWTVVQLKPQQRLVAVMEARGNTPNWELVTVRSGMGMFLVDGQRD</sequence>
<evidence type="ECO:0000313" key="2">
    <source>
        <dbReference type="Proteomes" id="UP001044222"/>
    </source>
</evidence>
<keyword evidence="2" id="KW-1185">Reference proteome</keyword>
<dbReference type="Proteomes" id="UP001044222">
    <property type="component" value="Chromosome 17"/>
</dbReference>
<organism evidence="1 2">
    <name type="scientific">Anguilla anguilla</name>
    <name type="common">European freshwater eel</name>
    <name type="synonym">Muraena anguilla</name>
    <dbReference type="NCBI Taxonomy" id="7936"/>
    <lineage>
        <taxon>Eukaryota</taxon>
        <taxon>Metazoa</taxon>
        <taxon>Chordata</taxon>
        <taxon>Craniata</taxon>
        <taxon>Vertebrata</taxon>
        <taxon>Euteleostomi</taxon>
        <taxon>Actinopterygii</taxon>
        <taxon>Neopterygii</taxon>
        <taxon>Teleostei</taxon>
        <taxon>Anguilliformes</taxon>
        <taxon>Anguillidae</taxon>
        <taxon>Anguilla</taxon>
    </lineage>
</organism>
<reference evidence="1" key="1">
    <citation type="submission" date="2021-01" db="EMBL/GenBank/DDBJ databases">
        <title>A chromosome-scale assembly of European eel, Anguilla anguilla.</title>
        <authorList>
            <person name="Henkel C."/>
            <person name="Jong-Raadsen S.A."/>
            <person name="Dufour S."/>
            <person name="Weltzien F.-A."/>
            <person name="Palstra A.P."/>
            <person name="Pelster B."/>
            <person name="Spaink H.P."/>
            <person name="Van Den Thillart G.E."/>
            <person name="Jansen H."/>
            <person name="Zahm M."/>
            <person name="Klopp C."/>
            <person name="Cedric C."/>
            <person name="Louis A."/>
            <person name="Berthelot C."/>
            <person name="Parey E."/>
            <person name="Roest Crollius H."/>
            <person name="Montfort J."/>
            <person name="Robinson-Rechavi M."/>
            <person name="Bucao C."/>
            <person name="Bouchez O."/>
            <person name="Gislard M."/>
            <person name="Lluch J."/>
            <person name="Milhes M."/>
            <person name="Lampietro C."/>
            <person name="Lopez Roques C."/>
            <person name="Donnadieu C."/>
            <person name="Braasch I."/>
            <person name="Desvignes T."/>
            <person name="Postlethwait J."/>
            <person name="Bobe J."/>
            <person name="Guiguen Y."/>
            <person name="Dirks R."/>
        </authorList>
    </citation>
    <scope>NUCLEOTIDE SEQUENCE</scope>
    <source>
        <strain evidence="1">Tag_6206</strain>
        <tissue evidence="1">Liver</tissue>
    </source>
</reference>
<evidence type="ECO:0000313" key="1">
    <source>
        <dbReference type="EMBL" id="KAG5832742.1"/>
    </source>
</evidence>
<gene>
    <name evidence="1" type="ORF">ANANG_G00294380</name>
</gene>
<dbReference type="EMBL" id="JAFIRN010000017">
    <property type="protein sequence ID" value="KAG5832742.1"/>
    <property type="molecule type" value="Genomic_DNA"/>
</dbReference>
<accession>A0A9D3LKL8</accession>
<protein>
    <recommendedName>
        <fullName evidence="3">TNF family profile domain-containing protein</fullName>
    </recommendedName>
</protein>
<comment type="caution">
    <text evidence="1">The sequence shown here is derived from an EMBL/GenBank/DDBJ whole genome shotgun (WGS) entry which is preliminary data.</text>
</comment>
<dbReference type="InterPro" id="IPR008983">
    <property type="entry name" value="Tumour_necrosis_fac-like_dom"/>
</dbReference>
<proteinExistence type="predicted"/>